<sequence>MTELVSEEHFTAMEQESAGTKLARAREAQDLSVADVARALRLSVKQVEALEASDYDNLPGRTFVRGFVRNYARLVNLDPDRMVAEYFPVQQEPQTQDIQAPSQQISFSEHHRKPWLKWLLTSFVVVALVSWGVLVWLGPESAKSVTTVKSQVPMAPAVNTDASAPTDAKTPEADAISEQSLQPALPPVENVAPTQAPVPVPVPEASVAQARVQLSFSGPAWVEVRDKNGKKIHSQNNPAGTQLTLEGEPPLSLVIGSAPNVKLAYKGQSVDLTAYTRADVARLTLE</sequence>
<dbReference type="Pfam" id="PF13464">
    <property type="entry name" value="RodZ_C"/>
    <property type="match status" value="1"/>
</dbReference>
<dbReference type="PANTHER" id="PTHR34475">
    <property type="match status" value="1"/>
</dbReference>
<evidence type="ECO:0000313" key="4">
    <source>
        <dbReference type="Proteomes" id="UP000502260"/>
    </source>
</evidence>
<feature type="domain" description="Cytoskeleton protein RodZ-like C-terminal" evidence="2">
    <location>
        <begin position="213"/>
        <end position="284"/>
    </location>
</feature>
<protein>
    <submittedName>
        <fullName evidence="3">XRE family transcriptional regulator</fullName>
    </submittedName>
</protein>
<dbReference type="KEGG" id="slac:SKTS_26640"/>
<dbReference type="EMBL" id="AP022853">
    <property type="protein sequence ID" value="BCB27778.1"/>
    <property type="molecule type" value="Genomic_DNA"/>
</dbReference>
<accession>A0A6F8VDI8</accession>
<dbReference type="InterPro" id="IPR010982">
    <property type="entry name" value="Lambda_DNA-bd_dom_sf"/>
</dbReference>
<dbReference type="Gene3D" id="1.10.260.40">
    <property type="entry name" value="lambda repressor-like DNA-binding domains"/>
    <property type="match status" value="1"/>
</dbReference>
<dbReference type="InterPro" id="IPR025194">
    <property type="entry name" value="RodZ-like_C"/>
</dbReference>
<dbReference type="Pfam" id="PF13413">
    <property type="entry name" value="HTH_25"/>
    <property type="match status" value="1"/>
</dbReference>
<dbReference type="Proteomes" id="UP000502260">
    <property type="component" value="Chromosome"/>
</dbReference>
<dbReference type="RefSeq" id="WP_173066040.1">
    <property type="nucleotide sequence ID" value="NZ_AP022853.1"/>
</dbReference>
<evidence type="ECO:0000256" key="1">
    <source>
        <dbReference type="SAM" id="MobiDB-lite"/>
    </source>
</evidence>
<feature type="region of interest" description="Disordered" evidence="1">
    <location>
        <begin position="156"/>
        <end position="178"/>
    </location>
</feature>
<dbReference type="GO" id="GO:0003677">
    <property type="term" value="F:DNA binding"/>
    <property type="evidence" value="ECO:0007669"/>
    <property type="project" value="InterPro"/>
</dbReference>
<proteinExistence type="predicted"/>
<reference evidence="4" key="1">
    <citation type="submission" date="2020-03" db="EMBL/GenBank/DDBJ databases">
        <title>Complete genome sequence of sulfur-oxidizing bacterium skT11.</title>
        <authorList>
            <person name="Kanda M."/>
            <person name="Kojima H."/>
            <person name="Fukui M."/>
        </authorList>
    </citation>
    <scope>NUCLEOTIDE SEQUENCE [LARGE SCALE GENOMIC DNA]</scope>
    <source>
        <strain evidence="4">skT11</strain>
    </source>
</reference>
<dbReference type="PANTHER" id="PTHR34475:SF1">
    <property type="entry name" value="CYTOSKELETON PROTEIN RODZ"/>
    <property type="match status" value="1"/>
</dbReference>
<gene>
    <name evidence="3" type="ORF">SKTS_26640</name>
</gene>
<evidence type="ECO:0000313" key="3">
    <source>
        <dbReference type="EMBL" id="BCB27778.1"/>
    </source>
</evidence>
<dbReference type="InterPro" id="IPR050400">
    <property type="entry name" value="Bact_Cytoskel_RodZ"/>
</dbReference>
<evidence type="ECO:0000259" key="2">
    <source>
        <dbReference type="Pfam" id="PF13464"/>
    </source>
</evidence>
<organism evidence="3 4">
    <name type="scientific">Sulfurimicrobium lacus</name>
    <dbReference type="NCBI Taxonomy" id="2715678"/>
    <lineage>
        <taxon>Bacteria</taxon>
        <taxon>Pseudomonadati</taxon>
        <taxon>Pseudomonadota</taxon>
        <taxon>Betaproteobacteria</taxon>
        <taxon>Nitrosomonadales</taxon>
        <taxon>Sulfuricellaceae</taxon>
        <taxon>Sulfurimicrobium</taxon>
    </lineage>
</organism>
<keyword evidence="4" id="KW-1185">Reference proteome</keyword>
<name>A0A6F8VDI8_9PROT</name>
<dbReference type="AlphaFoldDB" id="A0A6F8VDI8"/>